<proteinExistence type="predicted"/>
<dbReference type="Pfam" id="PF04043">
    <property type="entry name" value="PMEI"/>
    <property type="match status" value="1"/>
</dbReference>
<sequence>MAPIKFNYLFAAAAALILLGAAQIPLQAEARRFVGVNRFCHTASYRRICTQMVNGASDWRDASNNAMLATLDLARRLKDLVPILKPALSHLDPATVEEIMKTCDNDFYNVVDDLEVSLQAFKTNDIGAVAAHLSAALRTDCQEAMKPAGPDFPLNKYAGHLTRRVDNCLAVILQN</sequence>
<evidence type="ECO:0000313" key="3">
    <source>
        <dbReference type="EMBL" id="EYU22516.1"/>
    </source>
</evidence>
<dbReference type="GO" id="GO:0004857">
    <property type="term" value="F:enzyme inhibitor activity"/>
    <property type="evidence" value="ECO:0000318"/>
    <property type="project" value="GO_Central"/>
</dbReference>
<dbReference type="SUPFAM" id="SSF101148">
    <property type="entry name" value="Plant invertase/pectin methylesterase inhibitor"/>
    <property type="match status" value="1"/>
</dbReference>
<keyword evidence="4" id="KW-1185">Reference proteome</keyword>
<protein>
    <recommendedName>
        <fullName evidence="2">Pectinesterase inhibitor domain-containing protein</fullName>
    </recommendedName>
</protein>
<dbReference type="EMBL" id="KI632201">
    <property type="protein sequence ID" value="EYU22516.1"/>
    <property type="molecule type" value="Genomic_DNA"/>
</dbReference>
<keyword evidence="1" id="KW-0732">Signal</keyword>
<gene>
    <name evidence="3" type="ORF">MIMGU_mgv1a014873mg</name>
</gene>
<name>A0A022Q3I8_ERYGU</name>
<feature type="signal peptide" evidence="1">
    <location>
        <begin position="1"/>
        <end position="30"/>
    </location>
</feature>
<dbReference type="InterPro" id="IPR035513">
    <property type="entry name" value="Invertase/methylesterase_inhib"/>
</dbReference>
<feature type="domain" description="Pectinesterase inhibitor" evidence="2">
    <location>
        <begin position="36"/>
        <end position="171"/>
    </location>
</feature>
<dbReference type="PhylomeDB" id="A0A022Q3I8"/>
<dbReference type="Proteomes" id="UP000030748">
    <property type="component" value="Unassembled WGS sequence"/>
</dbReference>
<reference evidence="3 4" key="1">
    <citation type="journal article" date="2013" name="Proc. Natl. Acad. Sci. U.S.A.">
        <title>Fine-scale variation in meiotic recombination in Mimulus inferred from population shotgun sequencing.</title>
        <authorList>
            <person name="Hellsten U."/>
            <person name="Wright K.M."/>
            <person name="Jenkins J."/>
            <person name="Shu S."/>
            <person name="Yuan Y."/>
            <person name="Wessler S.R."/>
            <person name="Schmutz J."/>
            <person name="Willis J.H."/>
            <person name="Rokhsar D.S."/>
        </authorList>
    </citation>
    <scope>NUCLEOTIDE SEQUENCE [LARGE SCALE GENOMIC DNA]</scope>
    <source>
        <strain evidence="4">cv. DUN x IM62</strain>
    </source>
</reference>
<accession>A0A022Q3I8</accession>
<evidence type="ECO:0000259" key="2">
    <source>
        <dbReference type="Pfam" id="PF04043"/>
    </source>
</evidence>
<feature type="chain" id="PRO_5001506944" description="Pectinesterase inhibitor domain-containing protein" evidence="1">
    <location>
        <begin position="31"/>
        <end position="175"/>
    </location>
</feature>
<evidence type="ECO:0000256" key="1">
    <source>
        <dbReference type="SAM" id="SignalP"/>
    </source>
</evidence>
<dbReference type="GO" id="GO:0009505">
    <property type="term" value="C:plant-type cell wall"/>
    <property type="evidence" value="ECO:0000318"/>
    <property type="project" value="GO_Central"/>
</dbReference>
<dbReference type="GO" id="GO:0009827">
    <property type="term" value="P:plant-type cell wall modification"/>
    <property type="evidence" value="ECO:0000318"/>
    <property type="project" value="GO_Central"/>
</dbReference>
<dbReference type="AlphaFoldDB" id="A0A022Q3I8"/>
<dbReference type="InterPro" id="IPR006501">
    <property type="entry name" value="Pectinesterase_inhib_dom"/>
</dbReference>
<dbReference type="CDD" id="cd14859">
    <property type="entry name" value="PMEI_like"/>
    <property type="match status" value="1"/>
</dbReference>
<evidence type="ECO:0000313" key="4">
    <source>
        <dbReference type="Proteomes" id="UP000030748"/>
    </source>
</evidence>
<organism evidence="3 4">
    <name type="scientific">Erythranthe guttata</name>
    <name type="common">Yellow monkey flower</name>
    <name type="synonym">Mimulus guttatus</name>
    <dbReference type="NCBI Taxonomy" id="4155"/>
    <lineage>
        <taxon>Eukaryota</taxon>
        <taxon>Viridiplantae</taxon>
        <taxon>Streptophyta</taxon>
        <taxon>Embryophyta</taxon>
        <taxon>Tracheophyta</taxon>
        <taxon>Spermatophyta</taxon>
        <taxon>Magnoliopsida</taxon>
        <taxon>eudicotyledons</taxon>
        <taxon>Gunneridae</taxon>
        <taxon>Pentapetalae</taxon>
        <taxon>asterids</taxon>
        <taxon>lamiids</taxon>
        <taxon>Lamiales</taxon>
        <taxon>Phrymaceae</taxon>
        <taxon>Erythranthe</taxon>
    </lineage>
</organism>
<dbReference type="Gene3D" id="1.20.140.40">
    <property type="entry name" value="Invertase/pectin methylesterase inhibitor family protein"/>
    <property type="match status" value="1"/>
</dbReference>
<dbReference type="eggNOG" id="ENOG502SW7C">
    <property type="taxonomic scope" value="Eukaryota"/>
</dbReference>